<gene>
    <name evidence="1" type="ORF">AAS23_gp10</name>
</gene>
<evidence type="ECO:0000313" key="2">
    <source>
        <dbReference type="Proteomes" id="UP000288641"/>
    </source>
</evidence>
<proteinExistence type="predicted"/>
<sequence length="123" mass="13302">MNYDEIRAMASSGIDYFSDGDGEFVLIISAGGIKIVNGKEVKTPEVLAVAKGLVRDVNDRDINGESILAGDKRGIFNADQPISKGMRIIVDDEHYVVVNARAIKPTGTVVAYRPILRRIAVNG</sequence>
<accession>A0A3S9U7U7</accession>
<organism evidence="1 2">
    <name type="scientific">Pantoea phage vB_PagS_AAS23</name>
    <dbReference type="NCBI Taxonomy" id="2499073"/>
    <lineage>
        <taxon>Viruses</taxon>
        <taxon>Duplodnaviria</taxon>
        <taxon>Heunggongvirae</taxon>
        <taxon>Uroviricota</taxon>
        <taxon>Caudoviricetes</taxon>
        <taxon>Drexlerviridae</taxon>
        <taxon>Sauletekiovirus</taxon>
        <taxon>Sauletekiovirus AAS23</taxon>
    </lineage>
</organism>
<name>A0A3S9U7U7_9CAUD</name>
<protein>
    <submittedName>
        <fullName evidence="1">Putative head completion protein</fullName>
    </submittedName>
</protein>
<evidence type="ECO:0000313" key="1">
    <source>
        <dbReference type="EMBL" id="AZS06323.1"/>
    </source>
</evidence>
<reference evidence="1 2" key="1">
    <citation type="submission" date="2018-10" db="EMBL/GenBank/DDBJ databases">
        <title>Complete genome sequence of Pantoea phage vB_PagS_AAS23.</title>
        <authorList>
            <person name="Truncaite L."/>
            <person name="Simoliuniene M."/>
            <person name="Kazlauskas D."/>
            <person name="Meskys R."/>
            <person name="Simoliunas E."/>
        </authorList>
    </citation>
    <scope>NUCLEOTIDE SEQUENCE [LARGE SCALE GENOMIC DNA]</scope>
    <source>
        <strain evidence="1">AAS23</strain>
    </source>
</reference>
<keyword evidence="2" id="KW-1185">Reference proteome</keyword>
<dbReference type="Proteomes" id="UP000288641">
    <property type="component" value="Segment"/>
</dbReference>
<dbReference type="EMBL" id="MK095606">
    <property type="protein sequence ID" value="AZS06323.1"/>
    <property type="molecule type" value="Genomic_DNA"/>
</dbReference>